<evidence type="ECO:0000313" key="1">
    <source>
        <dbReference type="EMBL" id="CAH1789581.1"/>
    </source>
</evidence>
<dbReference type="SUPFAM" id="SSF57184">
    <property type="entry name" value="Growth factor receptor domain"/>
    <property type="match status" value="4"/>
</dbReference>
<protein>
    <submittedName>
        <fullName evidence="1">Uncharacterized protein</fullName>
    </submittedName>
</protein>
<gene>
    <name evidence="1" type="ORF">OFUS_LOCUS14913</name>
</gene>
<reference evidence="1" key="1">
    <citation type="submission" date="2022-03" db="EMBL/GenBank/DDBJ databases">
        <authorList>
            <person name="Martin C."/>
        </authorList>
    </citation>
    <scope>NUCLEOTIDE SEQUENCE</scope>
</reference>
<dbReference type="AlphaFoldDB" id="A0A8J1XPM0"/>
<dbReference type="Gene3D" id="2.10.50.10">
    <property type="entry name" value="Tumor Necrosis Factor Receptor, subunit A, domain 2"/>
    <property type="match status" value="6"/>
</dbReference>
<feature type="non-terminal residue" evidence="1">
    <location>
        <position position="850"/>
    </location>
</feature>
<keyword evidence="2" id="KW-1185">Reference proteome</keyword>
<dbReference type="PANTHER" id="PTHR46104:SF1">
    <property type="entry name" value="GENE 9195-RELATED"/>
    <property type="match status" value="1"/>
</dbReference>
<dbReference type="PANTHER" id="PTHR46104">
    <property type="entry name" value="GENE 9195-RELATED-RELATED"/>
    <property type="match status" value="1"/>
</dbReference>
<accession>A0A8J1XPM0</accession>
<feature type="non-terminal residue" evidence="1">
    <location>
        <position position="1"/>
    </location>
</feature>
<dbReference type="InterPro" id="IPR009030">
    <property type="entry name" value="Growth_fac_rcpt_cys_sf"/>
</dbReference>
<dbReference type="SMART" id="SM01411">
    <property type="entry name" value="Ephrin_rec_like"/>
    <property type="match status" value="12"/>
</dbReference>
<dbReference type="Proteomes" id="UP000749559">
    <property type="component" value="Unassembled WGS sequence"/>
</dbReference>
<dbReference type="EMBL" id="CAIIXF020000007">
    <property type="protein sequence ID" value="CAH1789581.1"/>
    <property type="molecule type" value="Genomic_DNA"/>
</dbReference>
<organism evidence="1 2">
    <name type="scientific">Owenia fusiformis</name>
    <name type="common">Polychaete worm</name>
    <dbReference type="NCBI Taxonomy" id="6347"/>
    <lineage>
        <taxon>Eukaryota</taxon>
        <taxon>Metazoa</taxon>
        <taxon>Spiralia</taxon>
        <taxon>Lophotrochozoa</taxon>
        <taxon>Annelida</taxon>
        <taxon>Polychaeta</taxon>
        <taxon>Sedentaria</taxon>
        <taxon>Canalipalpata</taxon>
        <taxon>Sabellida</taxon>
        <taxon>Oweniida</taxon>
        <taxon>Oweniidae</taxon>
        <taxon>Owenia</taxon>
    </lineage>
</organism>
<comment type="caution">
    <text evidence="1">The sequence shown here is derived from an EMBL/GenBank/DDBJ whole genome shotgun (WGS) entry which is preliminary data.</text>
</comment>
<dbReference type="OrthoDB" id="439917at2759"/>
<evidence type="ECO:0000313" key="2">
    <source>
        <dbReference type="Proteomes" id="UP000749559"/>
    </source>
</evidence>
<sequence length="850" mass="89237">TCKQCPEGYYCMANSTDFTSQECPTGHFCPNGTASQYENPCPPGTYNALPRGTSETDCQDCQGGEYCEGQGNSAATGNCSAGWFCSGGADRPNTTTHGGECQPGYYCPEGSMSPIPCPGGEFCATSGLATPTGLCSAGHYCTLKAISATPSGDSTGDICPPGYYCPEQSSYPIPCSPGTYSPSSGNMNITDCLACSLGEYCASYNLTQTTGNCSAGFYCPQGEITDNPHPCPMGYYCPEATYDPFICDSGWYQDNTGQSDCKLCPEGYYCDNSNGAVVINETVTCPAGFFCPPGTKRADQWPCPLGTFGNDTGYNDSSNCSPCLGGMYCGIVGQTWPTGYCKAGYFCHRYAEIASPNQTTDANICPEGSYCLEGTDNPSPCPVGTFGAIEGLRNSSECTPCTAGKYCDIQGITSVTVAERDCYAGYYCEEGSTVARQALCTPGHFCPTGSDIPTRCPEGTFNPYWGLNSTDQCTPCTQGQYCDTEGMNVTSGPCEAGYYCPPGQNSSRPTDYPCPVAYYCPVNSSEPLPCQNGTYMNHTHAEVCDICPEGWYCTSGDLVQLCPEGYYCPEGTGVNWIPCPRGTFSNETGLAREDQCESCLGGSYCETLRATAPKALCSAGYYCEYGTDRATPTNGNATLINGTCQVPGGETGVGGVCPEGSYCPIGTTTPLPCGAGTYSNVTGLATCYQCPAGYYCLDGDVTFMDTPCPEGHYCLAGTSSPSQYPCPPGTYFNTTGAQTIDDCIACPGGYYCEIPGLAQPTGLCDPGWYCTLNSSSAQSVTEGGECQPGFYCPQGAYAPIQCDPGTYCEITGLDAPTGNCTAGYYCVLESSTATPTDNTTGAECPLGHYC</sequence>
<name>A0A8J1XPM0_OWEFU</name>
<proteinExistence type="predicted"/>